<gene>
    <name evidence="3" type="ORF">Vafri_3490</name>
</gene>
<dbReference type="Proteomes" id="UP000747399">
    <property type="component" value="Unassembled WGS sequence"/>
</dbReference>
<evidence type="ECO:0000313" key="3">
    <source>
        <dbReference type="EMBL" id="GIL46501.1"/>
    </source>
</evidence>
<dbReference type="Gene3D" id="3.30.70.270">
    <property type="match status" value="1"/>
</dbReference>
<evidence type="ECO:0000256" key="1">
    <source>
        <dbReference type="ARBA" id="ARBA00023268"/>
    </source>
</evidence>
<dbReference type="InterPro" id="IPR043128">
    <property type="entry name" value="Rev_trsase/Diguanyl_cyclase"/>
</dbReference>
<reference evidence="3" key="1">
    <citation type="journal article" date="2021" name="Proc. Natl. Acad. Sci. U.S.A.">
        <title>Three genomes in the algal genus Volvox reveal the fate of a haploid sex-determining region after a transition to homothallism.</title>
        <authorList>
            <person name="Yamamoto K."/>
            <person name="Hamaji T."/>
            <person name="Kawai-Toyooka H."/>
            <person name="Matsuzaki R."/>
            <person name="Takahashi F."/>
            <person name="Nishimura Y."/>
            <person name="Kawachi M."/>
            <person name="Noguchi H."/>
            <person name="Minakuchi Y."/>
            <person name="Umen J.G."/>
            <person name="Toyoda A."/>
            <person name="Nozaki H."/>
        </authorList>
    </citation>
    <scope>NUCLEOTIDE SEQUENCE</scope>
    <source>
        <strain evidence="3">NIES-3780</strain>
    </source>
</reference>
<sequence>LQELRKFLGLTNYFCKFIKQYSTLAAPLTNLTRKGVFSSLDAWTPECQQAFEKLKCVVANDITLSFPDYSLPFRVEVLSDASLYGTGAVLLQEGRPIAFTSKKFSGA</sequence>
<protein>
    <recommendedName>
        <fullName evidence="2">Reverse transcriptase/retrotransposon-derived protein RNase H-like domain-containing protein</fullName>
    </recommendedName>
</protein>
<dbReference type="PANTHER" id="PTHR37984">
    <property type="entry name" value="PROTEIN CBG26694"/>
    <property type="match status" value="1"/>
</dbReference>
<keyword evidence="4" id="KW-1185">Reference proteome</keyword>
<feature type="domain" description="Reverse transcriptase/retrotransposon-derived protein RNase H-like" evidence="2">
    <location>
        <begin position="43"/>
        <end position="106"/>
    </location>
</feature>
<dbReference type="PANTHER" id="PTHR37984:SF5">
    <property type="entry name" value="PROTEIN NYNRIN-LIKE"/>
    <property type="match status" value="1"/>
</dbReference>
<name>A0A8J4ASB8_9CHLO</name>
<dbReference type="FunFam" id="3.30.70.270:FF:000020">
    <property type="entry name" value="Transposon Tf2-6 polyprotein-like Protein"/>
    <property type="match status" value="1"/>
</dbReference>
<dbReference type="GO" id="GO:0003824">
    <property type="term" value="F:catalytic activity"/>
    <property type="evidence" value="ECO:0007669"/>
    <property type="project" value="UniProtKB-KW"/>
</dbReference>
<dbReference type="InterPro" id="IPR050951">
    <property type="entry name" value="Retrovirus_Pol_polyprotein"/>
</dbReference>
<proteinExistence type="predicted"/>
<dbReference type="EMBL" id="BNCO01000004">
    <property type="protein sequence ID" value="GIL46501.1"/>
    <property type="molecule type" value="Genomic_DNA"/>
</dbReference>
<organism evidence="3 4">
    <name type="scientific">Volvox africanus</name>
    <dbReference type="NCBI Taxonomy" id="51714"/>
    <lineage>
        <taxon>Eukaryota</taxon>
        <taxon>Viridiplantae</taxon>
        <taxon>Chlorophyta</taxon>
        <taxon>core chlorophytes</taxon>
        <taxon>Chlorophyceae</taxon>
        <taxon>CS clade</taxon>
        <taxon>Chlamydomonadales</taxon>
        <taxon>Volvocaceae</taxon>
        <taxon>Volvox</taxon>
    </lineage>
</organism>
<evidence type="ECO:0000259" key="2">
    <source>
        <dbReference type="Pfam" id="PF17919"/>
    </source>
</evidence>
<accession>A0A8J4ASB8</accession>
<keyword evidence="1" id="KW-0511">Multifunctional enzyme</keyword>
<dbReference type="SUPFAM" id="SSF56672">
    <property type="entry name" value="DNA/RNA polymerases"/>
    <property type="match status" value="1"/>
</dbReference>
<dbReference type="Pfam" id="PF17919">
    <property type="entry name" value="RT_RNaseH_2"/>
    <property type="match status" value="1"/>
</dbReference>
<dbReference type="AlphaFoldDB" id="A0A8J4ASB8"/>
<evidence type="ECO:0000313" key="4">
    <source>
        <dbReference type="Proteomes" id="UP000747399"/>
    </source>
</evidence>
<feature type="non-terminal residue" evidence="3">
    <location>
        <position position="1"/>
    </location>
</feature>
<dbReference type="InterPro" id="IPR043502">
    <property type="entry name" value="DNA/RNA_pol_sf"/>
</dbReference>
<comment type="caution">
    <text evidence="3">The sequence shown here is derived from an EMBL/GenBank/DDBJ whole genome shotgun (WGS) entry which is preliminary data.</text>
</comment>
<dbReference type="InterPro" id="IPR041577">
    <property type="entry name" value="RT_RNaseH_2"/>
</dbReference>